<dbReference type="OrthoDB" id="3564087at2759"/>
<evidence type="ECO:0000313" key="2">
    <source>
        <dbReference type="EMBL" id="KAF4614388.1"/>
    </source>
</evidence>
<dbReference type="AlphaFoldDB" id="A0A8H4QP57"/>
<keyword evidence="3" id="KW-1185">Reference proteome</keyword>
<accession>A0A8H4QP57</accession>
<evidence type="ECO:0000256" key="1">
    <source>
        <dbReference type="SAM" id="MobiDB-lite"/>
    </source>
</evidence>
<feature type="compositionally biased region" description="Basic and acidic residues" evidence="1">
    <location>
        <begin position="313"/>
        <end position="331"/>
    </location>
</feature>
<dbReference type="Proteomes" id="UP000566819">
    <property type="component" value="Unassembled WGS sequence"/>
</dbReference>
<proteinExistence type="predicted"/>
<feature type="region of interest" description="Disordered" evidence="1">
    <location>
        <begin position="310"/>
        <end position="342"/>
    </location>
</feature>
<reference evidence="2 3" key="1">
    <citation type="submission" date="2020-03" db="EMBL/GenBank/DDBJ databases">
        <title>Draft Genome Sequence of Cudoniella acicularis.</title>
        <authorList>
            <person name="Buettner E."/>
            <person name="Kellner H."/>
        </authorList>
    </citation>
    <scope>NUCLEOTIDE SEQUENCE [LARGE SCALE GENOMIC DNA]</scope>
    <source>
        <strain evidence="2 3">DSM 108380</strain>
    </source>
</reference>
<sequence length="342" mass="38549">MKVESTFYEWNSNHGSVHAAARVRPVAYMTCVVLKYIETLIALGDQLFRQNTLETLPLAMQRYIEASHLFGPRPVHVPQLGNRSVWSYNDLVEKVNLDDFSNALVKLELEFPFRADYLGSSEHIPFTQTGYFCIPANPQIVFLRALLDDRLYKCRNSLDIDGHKQSLPLFEPPIDPGALMRATAAGIGPSAVVSDLASPMPRYRFMYLLERTLELCRELKDTDARALAVKEKKDAKALGALSARHNTAVHRLVMEVKQAQKEEELAAIQTLEETRRSHVSRLAFYLALTGDPVPNLKSDSGWQEIQQTVGKSTTDELRMSPSEQHEMEKTIESITWSTVASS</sequence>
<comment type="caution">
    <text evidence="2">The sequence shown here is derived from an EMBL/GenBank/DDBJ whole genome shotgun (WGS) entry which is preliminary data.</text>
</comment>
<feature type="compositionally biased region" description="Polar residues" evidence="1">
    <location>
        <begin position="332"/>
        <end position="342"/>
    </location>
</feature>
<protein>
    <submittedName>
        <fullName evidence="2">Uncharacterized protein</fullName>
    </submittedName>
</protein>
<organism evidence="2 3">
    <name type="scientific">Cudoniella acicularis</name>
    <dbReference type="NCBI Taxonomy" id="354080"/>
    <lineage>
        <taxon>Eukaryota</taxon>
        <taxon>Fungi</taxon>
        <taxon>Dikarya</taxon>
        <taxon>Ascomycota</taxon>
        <taxon>Pezizomycotina</taxon>
        <taxon>Leotiomycetes</taxon>
        <taxon>Helotiales</taxon>
        <taxon>Tricladiaceae</taxon>
        <taxon>Cudoniella</taxon>
    </lineage>
</organism>
<gene>
    <name evidence="2" type="ORF">G7Y89_g15348</name>
</gene>
<dbReference type="EMBL" id="JAAMPI010002347">
    <property type="protein sequence ID" value="KAF4614388.1"/>
    <property type="molecule type" value="Genomic_DNA"/>
</dbReference>
<name>A0A8H4QP57_9HELO</name>
<evidence type="ECO:0000313" key="3">
    <source>
        <dbReference type="Proteomes" id="UP000566819"/>
    </source>
</evidence>